<feature type="chain" id="PRO_5043335791" description="Lipoprotein" evidence="2">
    <location>
        <begin position="28"/>
        <end position="220"/>
    </location>
</feature>
<feature type="region of interest" description="Disordered" evidence="1">
    <location>
        <begin position="31"/>
        <end position="125"/>
    </location>
</feature>
<feature type="compositionally biased region" description="Low complexity" evidence="1">
    <location>
        <begin position="38"/>
        <end position="75"/>
    </location>
</feature>
<dbReference type="KEGG" id="lalo:ABC765_08825"/>
<feature type="compositionally biased region" description="Low complexity" evidence="1">
    <location>
        <begin position="96"/>
        <end position="125"/>
    </location>
</feature>
<dbReference type="PROSITE" id="PS51257">
    <property type="entry name" value="PROKAR_LIPOPROTEIN"/>
    <property type="match status" value="1"/>
</dbReference>
<organism evidence="3">
    <name type="scientific">Limosilactobacillus allomucosae</name>
    <dbReference type="NCBI Taxonomy" id="3142938"/>
    <lineage>
        <taxon>Bacteria</taxon>
        <taxon>Bacillati</taxon>
        <taxon>Bacillota</taxon>
        <taxon>Bacilli</taxon>
        <taxon>Lactobacillales</taxon>
        <taxon>Lactobacillaceae</taxon>
        <taxon>Limosilactobacillus</taxon>
    </lineage>
</organism>
<protein>
    <recommendedName>
        <fullName evidence="4">Lipoprotein</fullName>
    </recommendedName>
</protein>
<dbReference type="EMBL" id="CP154878">
    <property type="protein sequence ID" value="XBG95156.1"/>
    <property type="molecule type" value="Genomic_DNA"/>
</dbReference>
<evidence type="ECO:0000256" key="1">
    <source>
        <dbReference type="SAM" id="MobiDB-lite"/>
    </source>
</evidence>
<proteinExistence type="predicted"/>
<accession>A0AAU7C231</accession>
<evidence type="ECO:0008006" key="4">
    <source>
        <dbReference type="Google" id="ProtNLM"/>
    </source>
</evidence>
<dbReference type="RefSeq" id="WP_347980273.1">
    <property type="nucleotide sequence ID" value="NZ_CP154878.1"/>
</dbReference>
<evidence type="ECO:0000313" key="3">
    <source>
        <dbReference type="EMBL" id="XBG95156.1"/>
    </source>
</evidence>
<keyword evidence="2" id="KW-0732">Signal</keyword>
<sequence length="220" mass="22810">MMKLQHKILTSSIILMAALGLTGCATSSNTSTITGQEASSAKVTKSAKSTKSVKKAASSSSQAQSSSVASGSSAQNENSTVSTPATSSSETAVSKAAQTSTAPVTTTTTVTQPTNVNTDKVAESSSVVNNNENANIESQVVAQHVDTEEAGIINGLVQAAGLQQENGDQYTVTKGEDGYYQVDVRNSNGDPDVAHLKGIYQYNPTTNQYKTMDPTTGEFN</sequence>
<evidence type="ECO:0000256" key="2">
    <source>
        <dbReference type="SAM" id="SignalP"/>
    </source>
</evidence>
<gene>
    <name evidence="3" type="ORF">ABC765_08825</name>
</gene>
<dbReference type="AlphaFoldDB" id="A0AAU7C231"/>
<feature type="signal peptide" evidence="2">
    <location>
        <begin position="1"/>
        <end position="27"/>
    </location>
</feature>
<feature type="compositionally biased region" description="Polar residues" evidence="1">
    <location>
        <begin position="76"/>
        <end position="92"/>
    </location>
</feature>
<name>A0AAU7C231_9LACO</name>
<reference evidence="3" key="1">
    <citation type="submission" date="2024-04" db="EMBL/GenBank/DDBJ databases">
        <title>Limosilactobacillus allomucosae sp. nov., a novel species isolated from wild boar faecal samples as a potential probiotics for domestic pigs.</title>
        <authorList>
            <person name="Chen B."/>
        </authorList>
    </citation>
    <scope>NUCLEOTIDE SEQUENCE</scope>
    <source>
        <strain evidence="3">WILCCON 0051</strain>
    </source>
</reference>